<dbReference type="Pfam" id="PF07690">
    <property type="entry name" value="MFS_1"/>
    <property type="match status" value="1"/>
</dbReference>
<feature type="transmembrane region" description="Helical" evidence="7">
    <location>
        <begin position="361"/>
        <end position="382"/>
    </location>
</feature>
<keyword evidence="10" id="KW-1185">Reference proteome</keyword>
<reference evidence="9 10" key="1">
    <citation type="journal article" date="2018" name="Genome Announc.">
        <title>Draft Genome Sequence of "Candidatus Phycosocius bacilliformis," an Alphaproteobacterial Ectosymbiont of the Hydrocarbon-Producing Green Alga Botryococcus braunii.</title>
        <authorList>
            <person name="Tanabe Y."/>
            <person name="Yamaguchi H."/>
            <person name="Watanabe M.M."/>
        </authorList>
    </citation>
    <scope>NUCLEOTIDE SEQUENCE [LARGE SCALE GENOMIC DNA]</scope>
    <source>
        <strain evidence="9 10">BOTRYCO-2</strain>
    </source>
</reference>
<feature type="domain" description="Major facilitator superfamily (MFS) profile" evidence="8">
    <location>
        <begin position="13"/>
        <end position="385"/>
    </location>
</feature>
<dbReference type="Gene3D" id="1.20.1250.20">
    <property type="entry name" value="MFS general substrate transporter like domains"/>
    <property type="match status" value="2"/>
</dbReference>
<keyword evidence="6 7" id="KW-0472">Membrane</keyword>
<dbReference type="SUPFAM" id="SSF103473">
    <property type="entry name" value="MFS general substrate transporter"/>
    <property type="match status" value="1"/>
</dbReference>
<evidence type="ECO:0000259" key="8">
    <source>
        <dbReference type="PROSITE" id="PS50850"/>
    </source>
</evidence>
<dbReference type="InterPro" id="IPR020846">
    <property type="entry name" value="MFS_dom"/>
</dbReference>
<feature type="transmembrane region" description="Helical" evidence="7">
    <location>
        <begin position="165"/>
        <end position="183"/>
    </location>
</feature>
<feature type="transmembrane region" description="Helical" evidence="7">
    <location>
        <begin position="298"/>
        <end position="321"/>
    </location>
</feature>
<feature type="transmembrane region" description="Helical" evidence="7">
    <location>
        <begin position="333"/>
        <end position="355"/>
    </location>
</feature>
<comment type="subcellular location">
    <subcellularLocation>
        <location evidence="1">Cell membrane</location>
        <topology evidence="1">Multi-pass membrane protein</topology>
    </subcellularLocation>
</comment>
<evidence type="ECO:0000256" key="6">
    <source>
        <dbReference type="ARBA" id="ARBA00023136"/>
    </source>
</evidence>
<evidence type="ECO:0000256" key="7">
    <source>
        <dbReference type="SAM" id="Phobius"/>
    </source>
</evidence>
<gene>
    <name evidence="9" type="primary">ycaD_2</name>
    <name evidence="9" type="ORF">PbB2_02238</name>
</gene>
<feature type="transmembrane region" description="Helical" evidence="7">
    <location>
        <begin position="274"/>
        <end position="292"/>
    </location>
</feature>
<dbReference type="InterPro" id="IPR011701">
    <property type="entry name" value="MFS"/>
</dbReference>
<feature type="transmembrane region" description="Helical" evidence="7">
    <location>
        <begin position="203"/>
        <end position="222"/>
    </location>
</feature>
<dbReference type="RefSeq" id="WP_108985399.1">
    <property type="nucleotide sequence ID" value="NZ_BFBR01000006.1"/>
</dbReference>
<keyword evidence="5 7" id="KW-1133">Transmembrane helix</keyword>
<feature type="transmembrane region" description="Helical" evidence="7">
    <location>
        <begin position="50"/>
        <end position="71"/>
    </location>
</feature>
<organism evidence="9 10">
    <name type="scientific">Candidatus Phycosocius bacilliformis</name>
    <dbReference type="NCBI Taxonomy" id="1445552"/>
    <lineage>
        <taxon>Bacteria</taxon>
        <taxon>Pseudomonadati</taxon>
        <taxon>Pseudomonadota</taxon>
        <taxon>Alphaproteobacteria</taxon>
        <taxon>Caulobacterales</taxon>
        <taxon>Caulobacterales incertae sedis</taxon>
        <taxon>Candidatus Phycosocius</taxon>
    </lineage>
</organism>
<protein>
    <submittedName>
        <fullName evidence="9">Putative MFS-type transporter YcaD</fullName>
    </submittedName>
</protein>
<evidence type="ECO:0000256" key="3">
    <source>
        <dbReference type="ARBA" id="ARBA00022475"/>
    </source>
</evidence>
<sequence>MNDARMTPAIWAGIGTALSCGLIAAVGIAINAPLFALTLDDAGLSATEVGFLMTFAGLAGLLCTPLVPWLMGRLPIKMVLGGGLLASSLMFLLYPTTDNIWVWTAIRFGFSTSLTIIFVASEAWFLELAPAHLRGRLLGLYAATFAGGFGIGGFIIAQLGHQGPATPYAGALIMAAATLPLFVLKAPPATRPEGDEAKPGALLARLMIAPALFVPAFAMGAIETSAFNLFPLWVRQVGFEDAAAGYLIAASGLGNILLQGPIGILADRYGRTRTLLSVAVIGFIGPFLLMMVTAPAQAYAICFVWSGCVTGFYTLGLMGLAERFGKGELAGANAAYGGSYGVGQLIAPLAGGTLLQSLGPAGFMAGLACMALTPILAIGLQFHAQRKS</sequence>
<evidence type="ECO:0000256" key="1">
    <source>
        <dbReference type="ARBA" id="ARBA00004651"/>
    </source>
</evidence>
<keyword evidence="3" id="KW-1003">Cell membrane</keyword>
<feature type="transmembrane region" description="Helical" evidence="7">
    <location>
        <begin position="242"/>
        <end position="262"/>
    </location>
</feature>
<feature type="transmembrane region" description="Helical" evidence="7">
    <location>
        <begin position="138"/>
        <end position="159"/>
    </location>
</feature>
<dbReference type="Proteomes" id="UP000245086">
    <property type="component" value="Unassembled WGS sequence"/>
</dbReference>
<dbReference type="OrthoDB" id="9810614at2"/>
<proteinExistence type="predicted"/>
<dbReference type="CDD" id="cd17477">
    <property type="entry name" value="MFS_YcaD_like"/>
    <property type="match status" value="1"/>
</dbReference>
<dbReference type="PANTHER" id="PTHR23521:SF2">
    <property type="entry name" value="TRANSPORTER MFS SUPERFAMILY"/>
    <property type="match status" value="1"/>
</dbReference>
<feature type="transmembrane region" description="Helical" evidence="7">
    <location>
        <begin position="100"/>
        <end position="126"/>
    </location>
</feature>
<dbReference type="PROSITE" id="PS50850">
    <property type="entry name" value="MFS"/>
    <property type="match status" value="1"/>
</dbReference>
<dbReference type="GO" id="GO:0022857">
    <property type="term" value="F:transmembrane transporter activity"/>
    <property type="evidence" value="ECO:0007669"/>
    <property type="project" value="InterPro"/>
</dbReference>
<feature type="transmembrane region" description="Helical" evidence="7">
    <location>
        <begin position="78"/>
        <end position="94"/>
    </location>
</feature>
<dbReference type="InterPro" id="IPR047200">
    <property type="entry name" value="MFS_YcaD-like"/>
</dbReference>
<evidence type="ECO:0000256" key="4">
    <source>
        <dbReference type="ARBA" id="ARBA00022692"/>
    </source>
</evidence>
<evidence type="ECO:0000313" key="9">
    <source>
        <dbReference type="EMBL" id="GBF58552.1"/>
    </source>
</evidence>
<dbReference type="InterPro" id="IPR036259">
    <property type="entry name" value="MFS_trans_sf"/>
</dbReference>
<dbReference type="AlphaFoldDB" id="A0A2P2EBV9"/>
<evidence type="ECO:0000256" key="2">
    <source>
        <dbReference type="ARBA" id="ARBA00022448"/>
    </source>
</evidence>
<accession>A0A2P2EBV9</accession>
<name>A0A2P2EBV9_9PROT</name>
<dbReference type="EMBL" id="BFBR01000006">
    <property type="protein sequence ID" value="GBF58552.1"/>
    <property type="molecule type" value="Genomic_DNA"/>
</dbReference>
<keyword evidence="4 7" id="KW-0812">Transmembrane</keyword>
<dbReference type="PROSITE" id="PS51257">
    <property type="entry name" value="PROKAR_LIPOPROTEIN"/>
    <property type="match status" value="1"/>
</dbReference>
<comment type="caution">
    <text evidence="9">The sequence shown here is derived from an EMBL/GenBank/DDBJ whole genome shotgun (WGS) entry which is preliminary data.</text>
</comment>
<dbReference type="PANTHER" id="PTHR23521">
    <property type="entry name" value="TRANSPORTER MFS SUPERFAMILY"/>
    <property type="match status" value="1"/>
</dbReference>
<feature type="transmembrane region" description="Helical" evidence="7">
    <location>
        <begin position="9"/>
        <end position="30"/>
    </location>
</feature>
<evidence type="ECO:0000256" key="5">
    <source>
        <dbReference type="ARBA" id="ARBA00022989"/>
    </source>
</evidence>
<dbReference type="GO" id="GO:0005886">
    <property type="term" value="C:plasma membrane"/>
    <property type="evidence" value="ECO:0007669"/>
    <property type="project" value="UniProtKB-SubCell"/>
</dbReference>
<evidence type="ECO:0000313" key="10">
    <source>
        <dbReference type="Proteomes" id="UP000245086"/>
    </source>
</evidence>
<keyword evidence="2" id="KW-0813">Transport</keyword>